<dbReference type="EMBL" id="AQFT01000073">
    <property type="protein sequence ID" value="EMZ27119.1"/>
    <property type="molecule type" value="Genomic_DNA"/>
</dbReference>
<dbReference type="Proteomes" id="UP000012589">
    <property type="component" value="Unassembled WGS sequence"/>
</dbReference>
<evidence type="ECO:0000313" key="2">
    <source>
        <dbReference type="Proteomes" id="UP000012589"/>
    </source>
</evidence>
<evidence type="ECO:0000313" key="1">
    <source>
        <dbReference type="EMBL" id="EMZ27119.1"/>
    </source>
</evidence>
<proteinExistence type="predicted"/>
<reference evidence="1 2" key="1">
    <citation type="journal article" date="2014" name="Genome Announc.">
        <title>Draft genome sequences of the altered schaedler flora, a defined bacterial community from gnotobiotic mice.</title>
        <authorList>
            <person name="Wannemuehler M.J."/>
            <person name="Overstreet A.M."/>
            <person name="Ward D.V."/>
            <person name="Phillips G.J."/>
        </authorList>
    </citation>
    <scope>NUCLEOTIDE SEQUENCE [LARGE SCALE GENOMIC DNA]</scope>
    <source>
        <strain evidence="1 2">ASF492</strain>
    </source>
</reference>
<accession>N2ARI5</accession>
<dbReference type="STRING" id="1235802.C823_02453"/>
<dbReference type="HOGENOM" id="CLU_2600823_0_0_9"/>
<dbReference type="PATRIC" id="fig|1235802.3.peg.2594"/>
<keyword evidence="2" id="KW-1185">Reference proteome</keyword>
<organism evidence="1 2">
    <name type="scientific">Eubacterium plexicaudatum ASF492</name>
    <dbReference type="NCBI Taxonomy" id="1235802"/>
    <lineage>
        <taxon>Bacteria</taxon>
        <taxon>Bacillati</taxon>
        <taxon>Bacillota</taxon>
        <taxon>Clostridia</taxon>
        <taxon>Eubacteriales</taxon>
        <taxon>Eubacteriaceae</taxon>
        <taxon>Eubacterium</taxon>
    </lineage>
</organism>
<sequence>MSRISMDPYTITDAVNSLSGMSITYSAKELETNAGQMNPIGKMSHGMIPELVMGETFTWDRVDHYLNTRIFVGKYNERN</sequence>
<gene>
    <name evidence="1" type="ORF">C823_02453</name>
</gene>
<protein>
    <submittedName>
        <fullName evidence="1">Uncharacterized protein</fullName>
    </submittedName>
</protein>
<comment type="caution">
    <text evidence="1">The sequence shown here is derived from an EMBL/GenBank/DDBJ whole genome shotgun (WGS) entry which is preliminary data.</text>
</comment>
<name>N2ARI5_9FIRM</name>
<dbReference type="AlphaFoldDB" id="N2ARI5"/>